<dbReference type="Gene3D" id="3.40.50.360">
    <property type="match status" value="1"/>
</dbReference>
<evidence type="ECO:0000259" key="1">
    <source>
        <dbReference type="Pfam" id="PF03358"/>
    </source>
</evidence>
<dbReference type="Pfam" id="PF03358">
    <property type="entry name" value="FMN_red"/>
    <property type="match status" value="1"/>
</dbReference>
<gene>
    <name evidence="2" type="ORF">D3Y57_08460</name>
</gene>
<protein>
    <submittedName>
        <fullName evidence="2">NADPH-dependent oxidoreductase</fullName>
    </submittedName>
</protein>
<dbReference type="PANTHER" id="PTHR30543:SF21">
    <property type="entry name" value="NAD(P)H-DEPENDENT FMN REDUCTASE LOT6"/>
    <property type="match status" value="1"/>
</dbReference>
<dbReference type="EMBL" id="CP032829">
    <property type="protein sequence ID" value="AYJ87845.1"/>
    <property type="molecule type" value="Genomic_DNA"/>
</dbReference>
<dbReference type="GO" id="GO:0005829">
    <property type="term" value="C:cytosol"/>
    <property type="evidence" value="ECO:0007669"/>
    <property type="project" value="TreeGrafter"/>
</dbReference>
<keyword evidence="3" id="KW-1185">Reference proteome</keyword>
<proteinExistence type="predicted"/>
<sequence length="197" mass="20808">MVGLGGTMTANSSSERVLRHVLDECKAAGAETILFDGNALDLPMYGYGTPRTEKAQALIDALRRAEGVVIASPGYHGTVSGLIKNALDYIEDMAKDDRPYFEGRSVGLISVAAGWQATGTTLATLRSIVHALRGWPTPMAVTVNSVLPVFAEDGTVSDATLKTQLGVLARQVVDFARMKALDDLGRAAAASVNSEQN</sequence>
<organism evidence="2 3">
    <name type="scientific">Sphingomonas paeninsulae</name>
    <dbReference type="NCBI Taxonomy" id="2319844"/>
    <lineage>
        <taxon>Bacteria</taxon>
        <taxon>Pseudomonadati</taxon>
        <taxon>Pseudomonadota</taxon>
        <taxon>Alphaproteobacteria</taxon>
        <taxon>Sphingomonadales</taxon>
        <taxon>Sphingomonadaceae</taxon>
        <taxon>Sphingomonas</taxon>
    </lineage>
</organism>
<dbReference type="OrthoDB" id="9812295at2"/>
<evidence type="ECO:0000313" key="3">
    <source>
        <dbReference type="Proteomes" id="UP000276254"/>
    </source>
</evidence>
<dbReference type="SUPFAM" id="SSF52218">
    <property type="entry name" value="Flavoproteins"/>
    <property type="match status" value="1"/>
</dbReference>
<dbReference type="AlphaFoldDB" id="A0A494TRX2"/>
<dbReference type="GO" id="GO:0016491">
    <property type="term" value="F:oxidoreductase activity"/>
    <property type="evidence" value="ECO:0007669"/>
    <property type="project" value="InterPro"/>
</dbReference>
<dbReference type="KEGG" id="spha:D3Y57_08460"/>
<dbReference type="InterPro" id="IPR050712">
    <property type="entry name" value="NAD(P)H-dep_reductase"/>
</dbReference>
<dbReference type="InterPro" id="IPR005025">
    <property type="entry name" value="FMN_Rdtase-like_dom"/>
</dbReference>
<dbReference type="GO" id="GO:0010181">
    <property type="term" value="F:FMN binding"/>
    <property type="evidence" value="ECO:0007669"/>
    <property type="project" value="TreeGrafter"/>
</dbReference>
<dbReference type="PANTHER" id="PTHR30543">
    <property type="entry name" value="CHROMATE REDUCTASE"/>
    <property type="match status" value="1"/>
</dbReference>
<dbReference type="Proteomes" id="UP000276254">
    <property type="component" value="Chromosome"/>
</dbReference>
<name>A0A494TRX2_SPHPE</name>
<dbReference type="InterPro" id="IPR029039">
    <property type="entry name" value="Flavoprotein-like_sf"/>
</dbReference>
<feature type="domain" description="NADPH-dependent FMN reductase-like" evidence="1">
    <location>
        <begin position="2"/>
        <end position="143"/>
    </location>
</feature>
<evidence type="ECO:0000313" key="2">
    <source>
        <dbReference type="EMBL" id="AYJ87845.1"/>
    </source>
</evidence>
<accession>A0A494TRX2</accession>
<reference evidence="2 3" key="1">
    <citation type="submission" date="2018-09" db="EMBL/GenBank/DDBJ databases">
        <title>Sphingomonas peninsula sp. nov., isolated from fildes peninsula, Antarctic soil.</title>
        <authorList>
            <person name="Yingchao G."/>
        </authorList>
    </citation>
    <scope>NUCLEOTIDE SEQUENCE [LARGE SCALE GENOMIC DNA]</scope>
    <source>
        <strain evidence="2 3">YZ-8</strain>
    </source>
</reference>